<protein>
    <submittedName>
        <fullName evidence="2">Putative membrane protein</fullName>
    </submittedName>
</protein>
<dbReference type="AlphaFoldDB" id="A0A090J1H6"/>
<dbReference type="Proteomes" id="UP000032076">
    <property type="component" value="Unassembled WGS sequence"/>
</dbReference>
<evidence type="ECO:0000313" key="5">
    <source>
        <dbReference type="Proteomes" id="UP000040576"/>
    </source>
</evidence>
<keyword evidence="1" id="KW-0472">Membrane</keyword>
<name>A0A090J1H6_9BACI</name>
<evidence type="ECO:0000313" key="3">
    <source>
        <dbReference type="EMBL" id="KIO73243.1"/>
    </source>
</evidence>
<keyword evidence="1" id="KW-1133">Transmembrane helix</keyword>
<feature type="transmembrane region" description="Helical" evidence="1">
    <location>
        <begin position="12"/>
        <end position="32"/>
    </location>
</feature>
<dbReference type="EMBL" id="CCRF01000059">
    <property type="protein sequence ID" value="CEE01710.1"/>
    <property type="molecule type" value="Genomic_DNA"/>
</dbReference>
<gene>
    <name evidence="3" type="ORF">B4167_2289</name>
    <name evidence="2" type="ORF">BT1A1_1888</name>
</gene>
<proteinExistence type="predicted"/>
<dbReference type="PATRIC" id="fig|35841.6.peg.3627"/>
<dbReference type="KEGG" id="bthv:CQJ30_10090"/>
<organism evidence="2 5">
    <name type="scientific">Caldibacillus thermoamylovorans</name>
    <dbReference type="NCBI Taxonomy" id="35841"/>
    <lineage>
        <taxon>Bacteria</taxon>
        <taxon>Bacillati</taxon>
        <taxon>Bacillota</taxon>
        <taxon>Bacilli</taxon>
        <taxon>Bacillales</taxon>
        <taxon>Bacillaceae</taxon>
        <taxon>Caldibacillus</taxon>
    </lineage>
</organism>
<dbReference type="EMBL" id="JXLU01000054">
    <property type="protein sequence ID" value="KIO73243.1"/>
    <property type="molecule type" value="Genomic_DNA"/>
</dbReference>
<feature type="transmembrane region" description="Helical" evidence="1">
    <location>
        <begin position="38"/>
        <end position="55"/>
    </location>
</feature>
<accession>A0A090J1H6</accession>
<dbReference type="Proteomes" id="UP000040576">
    <property type="component" value="Unassembled WGS sequence"/>
</dbReference>
<evidence type="ECO:0000256" key="1">
    <source>
        <dbReference type="SAM" id="Phobius"/>
    </source>
</evidence>
<evidence type="ECO:0000313" key="2">
    <source>
        <dbReference type="EMBL" id="CEE01710.1"/>
    </source>
</evidence>
<keyword evidence="5" id="KW-1185">Reference proteome</keyword>
<reference evidence="2 5" key="1">
    <citation type="submission" date="2014-07" db="EMBL/GenBank/DDBJ databases">
        <authorList>
            <person name="Wibberg Daniel"/>
        </authorList>
    </citation>
    <scope>NUCLEOTIDE SEQUENCE [LARGE SCALE GENOMIC DNA]</scope>
</reference>
<keyword evidence="1" id="KW-0812">Transmembrane</keyword>
<reference evidence="3 4" key="2">
    <citation type="submission" date="2015-01" db="EMBL/GenBank/DDBJ databases">
        <title>Draft Genome Sequences of Four Bacillus thermoamylovorans Strains, Isolated From Food Products.</title>
        <authorList>
            <person name="Krawcyk A.O."/>
            <person name="Berendsen E.M."/>
            <person name="Eijlander R.T."/>
            <person name="de Jong A."/>
            <person name="Wells-Bennik M."/>
            <person name="Kuipers O.P."/>
        </authorList>
    </citation>
    <scope>NUCLEOTIDE SEQUENCE [LARGE SCALE GENOMIC DNA]</scope>
    <source>
        <strain evidence="3 4">B4167</strain>
    </source>
</reference>
<dbReference type="STRING" id="35841.B4167_2289"/>
<sequence length="64" mass="7163">MNKKLNLLSKLTPILSILFIITGIIFAILAVLEHNMSGLIMSLVLILQSVLLFTYKKLFTNMGL</sequence>
<evidence type="ECO:0000313" key="4">
    <source>
        <dbReference type="Proteomes" id="UP000032076"/>
    </source>
</evidence>